<dbReference type="GO" id="GO:0004519">
    <property type="term" value="F:endonuclease activity"/>
    <property type="evidence" value="ECO:0007669"/>
    <property type="project" value="InterPro"/>
</dbReference>
<protein>
    <recommendedName>
        <fullName evidence="1">DOD-type homing endonuclease domain-containing protein</fullName>
    </recommendedName>
</protein>
<evidence type="ECO:0000259" key="1">
    <source>
        <dbReference type="PROSITE" id="PS50819"/>
    </source>
</evidence>
<reference evidence="2" key="1">
    <citation type="journal article" date="2015" name="Nature">
        <title>Complex archaea that bridge the gap between prokaryotes and eukaryotes.</title>
        <authorList>
            <person name="Spang A."/>
            <person name="Saw J.H."/>
            <person name="Jorgensen S.L."/>
            <person name="Zaremba-Niedzwiedzka K."/>
            <person name="Martijn J."/>
            <person name="Lind A.E."/>
            <person name="van Eijk R."/>
            <person name="Schleper C."/>
            <person name="Guy L."/>
            <person name="Ettema T.J."/>
        </authorList>
    </citation>
    <scope>NUCLEOTIDE SEQUENCE</scope>
</reference>
<sequence length="427" mass="50727">MSKKRDNALFCGKERHKDKIDYNNLNFNKDKDSFSFSNLNTTDIFTIPISNNDPLWRIRAYIMGIFYSDGTIKAQRSYVASVSQHIQDFDILENVQNAIGGRISGPYDANIFYLNVYGKELVLKLKEFGMKERHTYIDVANTILPPYFINKKINGQTLLRDFVRAYFDGDGTFSGRYKERTTRFGFPGPELFLNTIDNLMKKEITDISTFITRESIRYFITREKKYVLYSNFRIYRKGYGFYSLTPLDLKQGEIITTKHPWLKRLQISGSLNCIKFFNWLYENNDDFDSYNVNGLYLCGKRKFRKCLNILGNYLYRKERLAPNWNDVLPEVISQVPLDYYKLKRLMQITNNYLYDILNSLNLNQIFEKNKIEDEDIFRLRLKYLEYQDDLLGSFQKRIGSSNVNFYYSQINRPLKIPEEYKRKIELI</sequence>
<dbReference type="InterPro" id="IPR027434">
    <property type="entry name" value="Homing_endonucl"/>
</dbReference>
<organism evidence="2">
    <name type="scientific">marine sediment metagenome</name>
    <dbReference type="NCBI Taxonomy" id="412755"/>
    <lineage>
        <taxon>unclassified sequences</taxon>
        <taxon>metagenomes</taxon>
        <taxon>ecological metagenomes</taxon>
    </lineage>
</organism>
<accession>A0A0F9I9U0</accession>
<comment type="caution">
    <text evidence="2">The sequence shown here is derived from an EMBL/GenBank/DDBJ whole genome shotgun (WGS) entry which is preliminary data.</text>
</comment>
<dbReference type="Gene3D" id="3.10.28.10">
    <property type="entry name" value="Homing endonucleases"/>
    <property type="match status" value="1"/>
</dbReference>
<dbReference type="SUPFAM" id="SSF55608">
    <property type="entry name" value="Homing endonucleases"/>
    <property type="match status" value="1"/>
</dbReference>
<dbReference type="InterPro" id="IPR004042">
    <property type="entry name" value="Intein_endonuc_central"/>
</dbReference>
<dbReference type="PROSITE" id="PS50819">
    <property type="entry name" value="INTEIN_ENDONUCLEASE"/>
    <property type="match status" value="1"/>
</dbReference>
<gene>
    <name evidence="2" type="ORF">LCGC14_1967150</name>
</gene>
<dbReference type="EMBL" id="LAZR01021769">
    <property type="protein sequence ID" value="KKL84197.1"/>
    <property type="molecule type" value="Genomic_DNA"/>
</dbReference>
<feature type="non-terminal residue" evidence="2">
    <location>
        <position position="427"/>
    </location>
</feature>
<evidence type="ECO:0000313" key="2">
    <source>
        <dbReference type="EMBL" id="KKL84197.1"/>
    </source>
</evidence>
<dbReference type="AlphaFoldDB" id="A0A0F9I9U0"/>
<name>A0A0F9I9U0_9ZZZZ</name>
<feature type="domain" description="DOD-type homing endonuclease" evidence="1">
    <location>
        <begin position="62"/>
        <end position="216"/>
    </location>
</feature>
<proteinExistence type="predicted"/>